<sequence>MRPDGDQSNSQSATEDTAGQSRSASWQSRWRVLWQGSLSRLRTAVHGIQMRWRLTLGIVATVVALLLVLALWWSREPELVDVRAAAAERMDADDQALPAGFATAVAVEETARGLLHKRGGYLRHSRLPPALFMDNMPNWELGVVWHLREWSELLRRDISRADRRATEDPDLVIVEPQFYFDTDRWLLPSTVSEYRRGLRHLSAYVDRLQAGEAEFHVRSEDLARWLAAVDDRLDQLQQQLVYSVATRAYDPPEFLAIEAPQDNTPRLQIDDVIFQTRGYSWALLHSLQGVQEDYAAVLGDDPATVAAMEQALLELVALQRPLWAPWVMNGSGYGVRPNHALVSAAHLGRARNALLTLAAGLD</sequence>
<name>A0A4Z0WA16_9GAMM</name>
<feature type="region of interest" description="Disordered" evidence="1">
    <location>
        <begin position="1"/>
        <end position="23"/>
    </location>
</feature>
<comment type="caution">
    <text evidence="3">The sequence shown here is derived from an EMBL/GenBank/DDBJ whole genome shotgun (WGS) entry which is preliminary data.</text>
</comment>
<dbReference type="Pfam" id="PF10095">
    <property type="entry name" value="DUF2333"/>
    <property type="match status" value="1"/>
</dbReference>
<evidence type="ECO:0000256" key="1">
    <source>
        <dbReference type="SAM" id="MobiDB-lite"/>
    </source>
</evidence>
<evidence type="ECO:0000313" key="3">
    <source>
        <dbReference type="EMBL" id="TGG94992.1"/>
    </source>
</evidence>
<dbReference type="AlphaFoldDB" id="A0A4Z0WA16"/>
<organism evidence="3 4">
    <name type="scientific">Natronospirillum operosum</name>
    <dbReference type="NCBI Taxonomy" id="2759953"/>
    <lineage>
        <taxon>Bacteria</taxon>
        <taxon>Pseudomonadati</taxon>
        <taxon>Pseudomonadota</taxon>
        <taxon>Gammaproteobacteria</taxon>
        <taxon>Oceanospirillales</taxon>
        <taxon>Natronospirillaceae</taxon>
        <taxon>Natronospirillum</taxon>
    </lineage>
</organism>
<protein>
    <submittedName>
        <fullName evidence="3">DUF2333 family protein</fullName>
    </submittedName>
</protein>
<dbReference type="OrthoDB" id="5821246at2"/>
<evidence type="ECO:0000313" key="4">
    <source>
        <dbReference type="Proteomes" id="UP000297475"/>
    </source>
</evidence>
<feature type="compositionally biased region" description="Polar residues" evidence="1">
    <location>
        <begin position="1"/>
        <end position="19"/>
    </location>
</feature>
<dbReference type="InterPro" id="IPR016936">
    <property type="entry name" value="UCP029693"/>
</dbReference>
<evidence type="ECO:0000256" key="2">
    <source>
        <dbReference type="SAM" id="Phobius"/>
    </source>
</evidence>
<feature type="transmembrane region" description="Helical" evidence="2">
    <location>
        <begin position="52"/>
        <end position="73"/>
    </location>
</feature>
<keyword evidence="2" id="KW-1133">Transmembrane helix</keyword>
<keyword evidence="2" id="KW-0812">Transmembrane</keyword>
<proteinExistence type="predicted"/>
<gene>
    <name evidence="3" type="ORF">E4656_00740</name>
</gene>
<keyword evidence="4" id="KW-1185">Reference proteome</keyword>
<reference evidence="3 4" key="1">
    <citation type="submission" date="2019-04" db="EMBL/GenBank/DDBJ databases">
        <title>Natronospirillum operosus gen. nov., sp. nov., a haloalkaliphilic satellite isolated from decaying biomass of laboratory culture of cyanobacterium Geitlerinema sp. and proposal of Natronospirillaceae fam. nov. and Saccharospirillaceae fam. nov.</title>
        <authorList>
            <person name="Kevbrin V."/>
            <person name="Boltyanskaya Y."/>
            <person name="Koziaeva V."/>
            <person name="Grouzdev D.S."/>
            <person name="Park M."/>
            <person name="Cho J."/>
        </authorList>
    </citation>
    <scope>NUCLEOTIDE SEQUENCE [LARGE SCALE GENOMIC DNA]</scope>
    <source>
        <strain evidence="3 4">G-116</strain>
    </source>
</reference>
<dbReference type="RefSeq" id="WP_135480286.1">
    <property type="nucleotide sequence ID" value="NZ_SRMF01000001.1"/>
</dbReference>
<accession>A0A4Z0WA16</accession>
<dbReference type="Proteomes" id="UP000297475">
    <property type="component" value="Unassembled WGS sequence"/>
</dbReference>
<dbReference type="EMBL" id="SRMF01000001">
    <property type="protein sequence ID" value="TGG94992.1"/>
    <property type="molecule type" value="Genomic_DNA"/>
</dbReference>
<keyword evidence="2" id="KW-0472">Membrane</keyword>